<dbReference type="PANTHER" id="PTHR10566">
    <property type="entry name" value="CHAPERONE-ACTIVITY OF BC1 COMPLEX CABC1 -RELATED"/>
    <property type="match status" value="1"/>
</dbReference>
<reference evidence="5" key="1">
    <citation type="submission" date="2019-07" db="EMBL/GenBank/DDBJ databases">
        <title>Chitinimonas sp. nov., isolated from Ny-Alesund, arctica soil.</title>
        <authorList>
            <person name="Xu Q."/>
            <person name="Peng F."/>
        </authorList>
    </citation>
    <scope>NUCLEOTIDE SEQUENCE [LARGE SCALE GENOMIC DNA]</scope>
    <source>
        <strain evidence="5">R3-44</strain>
    </source>
</reference>
<dbReference type="CDD" id="cd05121">
    <property type="entry name" value="ABC1_ADCK3-like"/>
    <property type="match status" value="1"/>
</dbReference>
<gene>
    <name evidence="4" type="ORF">FNU76_01365</name>
</gene>
<keyword evidence="2" id="KW-1133">Transmembrane helix</keyword>
<accession>A0A516SAD0</accession>
<keyword evidence="2" id="KW-0812">Transmembrane</keyword>
<comment type="similarity">
    <text evidence="1">Belongs to the protein kinase superfamily. ADCK protein kinase family.</text>
</comment>
<keyword evidence="5" id="KW-1185">Reference proteome</keyword>
<dbReference type="EMBL" id="CP041730">
    <property type="protein sequence ID" value="QDQ25110.1"/>
    <property type="molecule type" value="Genomic_DNA"/>
</dbReference>
<evidence type="ECO:0000256" key="2">
    <source>
        <dbReference type="SAM" id="Phobius"/>
    </source>
</evidence>
<evidence type="ECO:0000313" key="4">
    <source>
        <dbReference type="EMBL" id="QDQ25110.1"/>
    </source>
</evidence>
<dbReference type="InterPro" id="IPR050154">
    <property type="entry name" value="UbiB_kinase"/>
</dbReference>
<proteinExistence type="inferred from homology"/>
<dbReference type="GO" id="GO:0016740">
    <property type="term" value="F:transferase activity"/>
    <property type="evidence" value="ECO:0007669"/>
    <property type="project" value="UniProtKB-KW"/>
</dbReference>
<dbReference type="KEGG" id="cari:FNU76_01365"/>
<name>A0A516SAD0_9NEIS</name>
<sequence length="566" mass="63776">MLKETISLMRDLPRIREIIGVLTRHGFGDLIRRLNVQRTFERAGESLDLPEDEVRLDLEAPVRARRALEALGPTFIKLGQVMATRVDVFPPEWIAEFEILQSNVPSLPFSELEAELTRVWSASPRDLFTELDEVPIGSASIAQVHRATLPDGRLIILKVRRPNIVAKIEADLRVLHHLASLVEFEFPDARQYQPVRIVEQFAKSLRRELDLAQEAHHHRRFAENFAADPNIVIPEIFWEHTNEIVNVQAYIGGVPGNELELLEPAGLDRRVLAQRGADAVLKMVLIDGYFHADPHPGNVIYLPGNRIAFIDFGMVGRLPAPRRDEIVDLLAALSSRDERGILNVLLDWTADVPVDEEKLAADLAEFMFNYENLALKDVRFGQLLNDIIGIMREHAITLPADLTLLFKALITLEGLGRQLDPDFQMVPHLTPFVRQVMMSRYSPRALARKGRRNLWEVLTLLGGVPRDMSRLVKAARRGKLKIDLDLKRLDHFGEQIDRAASRLTLGIVTGCLIIGSSIVMTVPAGPRIFGLPAFGFIGFLIAFFNSIWLIWSIWRAGKRASLNGNG</sequence>
<dbReference type="OrthoDB" id="9795390at2"/>
<evidence type="ECO:0000259" key="3">
    <source>
        <dbReference type="Pfam" id="PF03109"/>
    </source>
</evidence>
<keyword evidence="4" id="KW-0808">Transferase</keyword>
<feature type="domain" description="ABC1 atypical kinase-like" evidence="3">
    <location>
        <begin position="100"/>
        <end position="344"/>
    </location>
</feature>
<dbReference type="Pfam" id="PF03109">
    <property type="entry name" value="ABC1"/>
    <property type="match status" value="1"/>
</dbReference>
<organism evidence="4 5">
    <name type="scientific">Chitinimonas arctica</name>
    <dbReference type="NCBI Taxonomy" id="2594795"/>
    <lineage>
        <taxon>Bacteria</taxon>
        <taxon>Pseudomonadati</taxon>
        <taxon>Pseudomonadota</taxon>
        <taxon>Betaproteobacteria</taxon>
        <taxon>Neisseriales</taxon>
        <taxon>Chitinibacteraceae</taxon>
        <taxon>Chitinimonas</taxon>
    </lineage>
</organism>
<dbReference type="InterPro" id="IPR004147">
    <property type="entry name" value="ABC1_dom"/>
</dbReference>
<keyword evidence="2" id="KW-0472">Membrane</keyword>
<protein>
    <submittedName>
        <fullName evidence="4">Phosphotransferase</fullName>
    </submittedName>
</protein>
<dbReference type="AlphaFoldDB" id="A0A516SAD0"/>
<evidence type="ECO:0000256" key="1">
    <source>
        <dbReference type="ARBA" id="ARBA00009670"/>
    </source>
</evidence>
<dbReference type="PANTHER" id="PTHR10566:SF113">
    <property type="entry name" value="PROTEIN ACTIVITY OF BC1 COMPLEX KINASE 7, CHLOROPLASTIC"/>
    <property type="match status" value="1"/>
</dbReference>
<evidence type="ECO:0000313" key="5">
    <source>
        <dbReference type="Proteomes" id="UP000317550"/>
    </source>
</evidence>
<dbReference type="InterPro" id="IPR011009">
    <property type="entry name" value="Kinase-like_dom_sf"/>
</dbReference>
<dbReference type="RefSeq" id="WP_143856035.1">
    <property type="nucleotide sequence ID" value="NZ_CP041730.1"/>
</dbReference>
<feature type="transmembrane region" description="Helical" evidence="2">
    <location>
        <begin position="528"/>
        <end position="551"/>
    </location>
</feature>
<dbReference type="Proteomes" id="UP000317550">
    <property type="component" value="Chromosome"/>
</dbReference>
<dbReference type="SUPFAM" id="SSF56112">
    <property type="entry name" value="Protein kinase-like (PK-like)"/>
    <property type="match status" value="1"/>
</dbReference>